<dbReference type="EMBL" id="KZ805301">
    <property type="protein sequence ID" value="PVI08073.1"/>
    <property type="molecule type" value="Genomic_DNA"/>
</dbReference>
<keyword evidence="1" id="KW-0175">Coiled coil</keyword>
<dbReference type="OrthoDB" id="2019763at2759"/>
<feature type="coiled-coil region" evidence="1">
    <location>
        <begin position="40"/>
        <end position="67"/>
    </location>
</feature>
<evidence type="ECO:0000313" key="3">
    <source>
        <dbReference type="EMBL" id="PVI08073.1"/>
    </source>
</evidence>
<keyword evidence="4" id="KW-1185">Reference proteome</keyword>
<feature type="compositionally biased region" description="Basic and acidic residues" evidence="2">
    <location>
        <begin position="379"/>
        <end position="398"/>
    </location>
</feature>
<evidence type="ECO:0000256" key="1">
    <source>
        <dbReference type="SAM" id="Coils"/>
    </source>
</evidence>
<sequence length="457" mass="51694">MSASSRGPPAVDLLWAYQLKKEHAYLKDELDSVKARSLKAERAAEAAQAASREVSELRKDLDEYINDPQEIERNKIVSDHLNEHTKQLATFNTRLNGLGDVVRSNEDDVDRLDGRCNAHEMKWNRFEERMAKLEKSLESSVNSNVCEALVHRTKALEHRVDRLTEHITRAINIHDTLQSFQLEYNHEIRQLKQDFAEMQETWQKAKSSGMVTQMPPVLQKPQVPQMEASRAPSLLNPAMPDTLSNFSWGYPLGGVGIQEHSTHQQAQILRFPGPAITETQATTQLDDSHNVSGIINESQELARIRPQQYEQASPRKKQKVSQDTQGEKLRQMLRGNELAIRRPPPGGASHSGGKQQGKASLTSYEATQRLELPKFTAHTAEKETDRSGSEEATQRVEPPKPATHPVEKEAKKRRHMERPPANRRLLSGINRRRYRLILPNLLLGGVTVIAAALHSKY</sequence>
<accession>A0A2V1EC21</accession>
<organism evidence="3 4">
    <name type="scientific">Periconia macrospinosa</name>
    <dbReference type="NCBI Taxonomy" id="97972"/>
    <lineage>
        <taxon>Eukaryota</taxon>
        <taxon>Fungi</taxon>
        <taxon>Dikarya</taxon>
        <taxon>Ascomycota</taxon>
        <taxon>Pezizomycotina</taxon>
        <taxon>Dothideomycetes</taxon>
        <taxon>Pleosporomycetidae</taxon>
        <taxon>Pleosporales</taxon>
        <taxon>Massarineae</taxon>
        <taxon>Periconiaceae</taxon>
        <taxon>Periconia</taxon>
    </lineage>
</organism>
<name>A0A2V1EC21_9PLEO</name>
<feature type="region of interest" description="Disordered" evidence="2">
    <location>
        <begin position="306"/>
        <end position="424"/>
    </location>
</feature>
<dbReference type="Proteomes" id="UP000244855">
    <property type="component" value="Unassembled WGS sequence"/>
</dbReference>
<protein>
    <submittedName>
        <fullName evidence="3">Uncharacterized protein</fullName>
    </submittedName>
</protein>
<dbReference type="AlphaFoldDB" id="A0A2V1EC21"/>
<feature type="compositionally biased region" description="Polar residues" evidence="2">
    <location>
        <begin position="357"/>
        <end position="366"/>
    </location>
</feature>
<reference evidence="3 4" key="1">
    <citation type="journal article" date="2018" name="Sci. Rep.">
        <title>Comparative genomics provides insights into the lifestyle and reveals functional heterogeneity of dark septate endophytic fungi.</title>
        <authorList>
            <person name="Knapp D.G."/>
            <person name="Nemeth J.B."/>
            <person name="Barry K."/>
            <person name="Hainaut M."/>
            <person name="Henrissat B."/>
            <person name="Johnson J."/>
            <person name="Kuo A."/>
            <person name="Lim J.H.P."/>
            <person name="Lipzen A."/>
            <person name="Nolan M."/>
            <person name="Ohm R.A."/>
            <person name="Tamas L."/>
            <person name="Grigoriev I.V."/>
            <person name="Spatafora J.W."/>
            <person name="Nagy L.G."/>
            <person name="Kovacs G.M."/>
        </authorList>
    </citation>
    <scope>NUCLEOTIDE SEQUENCE [LARGE SCALE GENOMIC DNA]</scope>
    <source>
        <strain evidence="3 4">DSE2036</strain>
    </source>
</reference>
<proteinExistence type="predicted"/>
<gene>
    <name evidence="3" type="ORF">DM02DRAFT_621617</name>
</gene>
<evidence type="ECO:0000256" key="2">
    <source>
        <dbReference type="SAM" id="MobiDB-lite"/>
    </source>
</evidence>
<evidence type="ECO:0000313" key="4">
    <source>
        <dbReference type="Proteomes" id="UP000244855"/>
    </source>
</evidence>
<dbReference type="Gene3D" id="1.10.287.1490">
    <property type="match status" value="1"/>
</dbReference>